<comment type="caution">
    <text evidence="2">The sequence shown here is derived from an EMBL/GenBank/DDBJ whole genome shotgun (WGS) entry which is preliminary data.</text>
</comment>
<dbReference type="eggNOG" id="ENOG5031RFQ">
    <property type="taxonomic scope" value="Bacteria"/>
</dbReference>
<organism evidence="2 3">
    <name type="scientific">Mycolicibacterium vaccae ATCC 25954</name>
    <dbReference type="NCBI Taxonomy" id="1194972"/>
    <lineage>
        <taxon>Bacteria</taxon>
        <taxon>Bacillati</taxon>
        <taxon>Actinomycetota</taxon>
        <taxon>Actinomycetes</taxon>
        <taxon>Mycobacteriales</taxon>
        <taxon>Mycobacteriaceae</taxon>
        <taxon>Mycolicibacterium</taxon>
    </lineage>
</organism>
<sequence length="95" mass="10282">MKKSLAAVLIPVGAAVVLAAPAQAETAASTINLLRAQGHDVRISRVGNAPLDQCRVISVRSLPIVKQQFPFDHDDVNVFTFKHRQKVHVALNCSD</sequence>
<proteinExistence type="predicted"/>
<evidence type="ECO:0000256" key="1">
    <source>
        <dbReference type="SAM" id="SignalP"/>
    </source>
</evidence>
<evidence type="ECO:0000313" key="2">
    <source>
        <dbReference type="EMBL" id="EJZ12062.1"/>
    </source>
</evidence>
<keyword evidence="3" id="KW-1185">Reference proteome</keyword>
<dbReference type="Proteomes" id="UP000006072">
    <property type="component" value="Unassembled WGS sequence"/>
</dbReference>
<accession>K0UY48</accession>
<dbReference type="PATRIC" id="fig|1194972.3.peg.800"/>
<dbReference type="EMBL" id="ALQA01000005">
    <property type="protein sequence ID" value="EJZ12062.1"/>
    <property type="molecule type" value="Genomic_DNA"/>
</dbReference>
<feature type="chain" id="PRO_5003842407" evidence="1">
    <location>
        <begin position="25"/>
        <end position="95"/>
    </location>
</feature>
<dbReference type="HOGENOM" id="CLU_161321_3_0_11"/>
<name>K0UY48_MYCVA</name>
<dbReference type="RefSeq" id="WP_003929985.1">
    <property type="nucleotide sequence ID" value="NZ_JH814688.1"/>
</dbReference>
<gene>
    <name evidence="2" type="ORF">MVAC_03961</name>
</gene>
<keyword evidence="1" id="KW-0732">Signal</keyword>
<reference evidence="2 3" key="1">
    <citation type="journal article" date="2012" name="J. Bacteriol.">
        <title>Complete Genome Sequence of Mycobacterium vaccae Type Strain ATCC 25954.</title>
        <authorList>
            <person name="Ho Y.S."/>
            <person name="Adroub S.A."/>
            <person name="Abadi M."/>
            <person name="Al Alwan B."/>
            <person name="Alkhateeb R."/>
            <person name="Gao G."/>
            <person name="Ragab A."/>
            <person name="Ali S."/>
            <person name="van Soolingen D."/>
            <person name="Bitter W."/>
            <person name="Pain A."/>
            <person name="Abdallah A.M."/>
        </authorList>
    </citation>
    <scope>NUCLEOTIDE SEQUENCE [LARGE SCALE GENOMIC DNA]</scope>
    <source>
        <strain evidence="2 3">ATCC 25954</strain>
    </source>
</reference>
<evidence type="ECO:0000313" key="3">
    <source>
        <dbReference type="Proteomes" id="UP000006072"/>
    </source>
</evidence>
<dbReference type="AlphaFoldDB" id="K0UY48"/>
<feature type="signal peptide" evidence="1">
    <location>
        <begin position="1"/>
        <end position="24"/>
    </location>
</feature>
<protein>
    <submittedName>
        <fullName evidence="2">Uncharacterized protein</fullName>
    </submittedName>
</protein>